<dbReference type="Gene3D" id="1.10.510.10">
    <property type="entry name" value="Transferase(Phosphotransferase) domain 1"/>
    <property type="match status" value="1"/>
</dbReference>
<evidence type="ECO:0000313" key="2">
    <source>
        <dbReference type="EMBL" id="KAF4959482.1"/>
    </source>
</evidence>
<gene>
    <name evidence="2" type="ORF">FGADI_1703</name>
</gene>
<name>A0A8H4TKD0_9HYPO</name>
<dbReference type="PROSITE" id="PS50011">
    <property type="entry name" value="PROTEIN_KINASE_DOM"/>
    <property type="match status" value="1"/>
</dbReference>
<dbReference type="GO" id="GO:0004672">
    <property type="term" value="F:protein kinase activity"/>
    <property type="evidence" value="ECO:0007669"/>
    <property type="project" value="InterPro"/>
</dbReference>
<sequence length="496" mass="56174">MAELVLGIAGVAGTVDVCIKFGKYLVQAYKDYGQVDTLADELSVRIQVCWSRIASQLEIVKELESSMTEDQRQLQSHILRILQSKLEAVTVVISKPDKHGSSKRYKALHFLNLRETLESTVVDLEAWQKRFEPSWFQIVKTGPTSIDNVLKATTQTNTRDRGEPAREGLKFREAFSNSESVKLAEKVLKNLDIQVIPYCETELAVRKTDEKYFIIDTVSRDTVALRDVRELASRLRDSNPSTFGTLKCKGVVQLSKESSLKFVFSVPDGYPKVRSCRELLLSGIPPHSLTTRLKIARQLVTAVYYVHLYDFVHKNITPETILTLGSLDEEHEQMLVCLAGFQLFRYVDAPTNTSKTEKRRLVYQHPTRVGSETMNFVMQHDIYSLGVCLLEIGLWQSFVEYDGATPRFSPLLTNTELHLSETDPQTIKEQLILLSRTELRVCMGDIYSTVVETCLTCLDEGNAGFGDPKDFDDQEGIEVGSQYVKKIMDSMAVLRF</sequence>
<organism evidence="2 3">
    <name type="scientific">Fusarium gaditjirri</name>
    <dbReference type="NCBI Taxonomy" id="282569"/>
    <lineage>
        <taxon>Eukaryota</taxon>
        <taxon>Fungi</taxon>
        <taxon>Dikarya</taxon>
        <taxon>Ascomycota</taxon>
        <taxon>Pezizomycotina</taxon>
        <taxon>Sordariomycetes</taxon>
        <taxon>Hypocreomycetidae</taxon>
        <taxon>Hypocreales</taxon>
        <taxon>Nectriaceae</taxon>
        <taxon>Fusarium</taxon>
        <taxon>Fusarium nisikadoi species complex</taxon>
    </lineage>
</organism>
<dbReference type="SUPFAM" id="SSF56112">
    <property type="entry name" value="Protein kinase-like (PK-like)"/>
    <property type="match status" value="1"/>
</dbReference>
<evidence type="ECO:0000313" key="3">
    <source>
        <dbReference type="Proteomes" id="UP000604273"/>
    </source>
</evidence>
<dbReference type="Proteomes" id="UP000604273">
    <property type="component" value="Unassembled WGS sequence"/>
</dbReference>
<feature type="domain" description="Protein kinase" evidence="1">
    <location>
        <begin position="135"/>
        <end position="496"/>
    </location>
</feature>
<dbReference type="InterPro" id="IPR011009">
    <property type="entry name" value="Kinase-like_dom_sf"/>
</dbReference>
<proteinExistence type="predicted"/>
<dbReference type="PANTHER" id="PTHR37542">
    <property type="entry name" value="HELO DOMAIN-CONTAINING PROTEIN-RELATED"/>
    <property type="match status" value="1"/>
</dbReference>
<dbReference type="AlphaFoldDB" id="A0A8H4TKD0"/>
<protein>
    <recommendedName>
        <fullName evidence="1">Protein kinase domain-containing protein</fullName>
    </recommendedName>
</protein>
<dbReference type="EMBL" id="JABFAI010000033">
    <property type="protein sequence ID" value="KAF4959482.1"/>
    <property type="molecule type" value="Genomic_DNA"/>
</dbReference>
<dbReference type="InterPro" id="IPR000719">
    <property type="entry name" value="Prot_kinase_dom"/>
</dbReference>
<dbReference type="PANTHER" id="PTHR37542:SF1">
    <property type="entry name" value="PRION-INHIBITION AND PROPAGATION HELO DOMAIN-CONTAINING PROTEIN"/>
    <property type="match status" value="1"/>
</dbReference>
<dbReference type="Pfam" id="PF07714">
    <property type="entry name" value="PK_Tyr_Ser-Thr"/>
    <property type="match status" value="1"/>
</dbReference>
<evidence type="ECO:0000259" key="1">
    <source>
        <dbReference type="PROSITE" id="PS50011"/>
    </source>
</evidence>
<reference evidence="2" key="1">
    <citation type="journal article" date="2020" name="BMC Genomics">
        <title>Correction to: Identification and distribution of gene clusters required for synthesis of sphingolipid metabolism inhibitors in diverse species of the filamentous fungus Fusarium.</title>
        <authorList>
            <person name="Kim H.S."/>
            <person name="Lohmar J.M."/>
            <person name="Busman M."/>
            <person name="Brown D.W."/>
            <person name="Naumann T.A."/>
            <person name="Divon H.H."/>
            <person name="Lysoe E."/>
            <person name="Uhlig S."/>
            <person name="Proctor R.H."/>
        </authorList>
    </citation>
    <scope>NUCLEOTIDE SEQUENCE</scope>
    <source>
        <strain evidence="2">NRRL 45417</strain>
    </source>
</reference>
<dbReference type="GO" id="GO:0005524">
    <property type="term" value="F:ATP binding"/>
    <property type="evidence" value="ECO:0007669"/>
    <property type="project" value="InterPro"/>
</dbReference>
<accession>A0A8H4TKD0</accession>
<reference evidence="2" key="2">
    <citation type="submission" date="2020-05" db="EMBL/GenBank/DDBJ databases">
        <authorList>
            <person name="Kim H.-S."/>
            <person name="Proctor R.H."/>
            <person name="Brown D.W."/>
        </authorList>
    </citation>
    <scope>NUCLEOTIDE SEQUENCE</scope>
    <source>
        <strain evidence="2">NRRL 45417</strain>
    </source>
</reference>
<comment type="caution">
    <text evidence="2">The sequence shown here is derived from an EMBL/GenBank/DDBJ whole genome shotgun (WGS) entry which is preliminary data.</text>
</comment>
<dbReference type="InterPro" id="IPR001245">
    <property type="entry name" value="Ser-Thr/Tyr_kinase_cat_dom"/>
</dbReference>
<dbReference type="OrthoDB" id="1911848at2759"/>
<keyword evidence="3" id="KW-1185">Reference proteome</keyword>